<dbReference type="AlphaFoldDB" id="E1Z8C8"/>
<dbReference type="Proteomes" id="UP000008141">
    <property type="component" value="Unassembled WGS sequence"/>
</dbReference>
<protein>
    <recommendedName>
        <fullName evidence="11">SAM-dependent MTase RsmB/NOP-type domain-containing protein</fullName>
    </recommendedName>
</protein>
<name>E1Z8C8_CHLVA</name>
<keyword evidence="5 9" id="KW-0808">Transferase</keyword>
<comment type="caution">
    <text evidence="9">Lacks conserved residue(s) required for the propagation of feature annotation.</text>
</comment>
<reference evidence="12 13" key="1">
    <citation type="journal article" date="2010" name="Plant Cell">
        <title>The Chlorella variabilis NC64A genome reveals adaptation to photosymbiosis, coevolution with viruses, and cryptic sex.</title>
        <authorList>
            <person name="Blanc G."/>
            <person name="Duncan G."/>
            <person name="Agarkova I."/>
            <person name="Borodovsky M."/>
            <person name="Gurnon J."/>
            <person name="Kuo A."/>
            <person name="Lindquist E."/>
            <person name="Lucas S."/>
            <person name="Pangilinan J."/>
            <person name="Polle J."/>
            <person name="Salamov A."/>
            <person name="Terry A."/>
            <person name="Yamada T."/>
            <person name="Dunigan D.D."/>
            <person name="Grigoriev I.V."/>
            <person name="Claverie J.M."/>
            <person name="Van Etten J.L."/>
        </authorList>
    </citation>
    <scope>NUCLEOTIDE SEQUENCE [LARGE SCALE GENOMIC DNA]</scope>
    <source>
        <strain evidence="12 13">NC64A</strain>
    </source>
</reference>
<keyword evidence="4 9" id="KW-0489">Methyltransferase</keyword>
<dbReference type="Pfam" id="PF01189">
    <property type="entry name" value="Methyltr_RsmB-F"/>
    <property type="match status" value="2"/>
</dbReference>
<dbReference type="OMA" id="EPEENEF"/>
<dbReference type="PROSITE" id="PS51686">
    <property type="entry name" value="SAM_MT_RSMB_NOP"/>
    <property type="match status" value="1"/>
</dbReference>
<evidence type="ECO:0000256" key="7">
    <source>
        <dbReference type="ARBA" id="ARBA00022884"/>
    </source>
</evidence>
<evidence type="ECO:0000256" key="10">
    <source>
        <dbReference type="SAM" id="MobiDB-lite"/>
    </source>
</evidence>
<dbReference type="PRINTS" id="PR02012">
    <property type="entry name" value="RCMTNOP2"/>
</dbReference>
<dbReference type="InterPro" id="IPR023267">
    <property type="entry name" value="RCMT"/>
</dbReference>
<evidence type="ECO:0000256" key="8">
    <source>
        <dbReference type="ARBA" id="ARBA00023242"/>
    </source>
</evidence>
<evidence type="ECO:0000256" key="9">
    <source>
        <dbReference type="PROSITE-ProRule" id="PRU01023"/>
    </source>
</evidence>
<sequence length="399" mass="43201">MVDALLSLFSVGEALELIEAQEVPRPVTLRTNTLKTRRRELAGALINRGVNLDPIGNWSKVGLVVYESQVPVGATPEYMAGHYMLQGASSFLPCMALAPQEGEQVVDVAAAPGGKTTYLAALMRNTGVLFANEINKERLTSLTANLQRMGVTNTIVCNYDGRQLPRVLGERSVDRVLLDAPCSGTGVISKDPTVKVGGSLGLPSGAGVVVVYSTCSMMVEENENVVNYALKRRDVKVVPCGLEFGRPGFIRFRDFRFHPSLAEARRFYPHAHNLDGFFVCKLKKMSNKVKGTDGEESEEEEKEEEAAEAGKQQGKRQRQRGKQQPAAAAGGGDSGSEEEEQQQQQPAAHGKPAPKKGQQAPPAPPAQAAQAPAARKERGIVKRAREELMAEQAAKKEQQ</sequence>
<accession>E1Z8C8</accession>
<dbReference type="eggNOG" id="KOG1122">
    <property type="taxonomic scope" value="Eukaryota"/>
</dbReference>
<dbReference type="PANTHER" id="PTHR22807:SF30">
    <property type="entry name" value="28S RRNA (CYTOSINE(4447)-C(5))-METHYLTRANSFERASE-RELATED"/>
    <property type="match status" value="1"/>
</dbReference>
<evidence type="ECO:0000256" key="6">
    <source>
        <dbReference type="ARBA" id="ARBA00022691"/>
    </source>
</evidence>
<evidence type="ECO:0000256" key="2">
    <source>
        <dbReference type="ARBA" id="ARBA00007494"/>
    </source>
</evidence>
<dbReference type="InterPro" id="IPR001678">
    <property type="entry name" value="MeTrfase_RsmB-F_NOP2_dom"/>
</dbReference>
<dbReference type="InParanoid" id="E1Z8C8"/>
<dbReference type="GeneID" id="17357466"/>
<dbReference type="InterPro" id="IPR011023">
    <property type="entry name" value="Nop2p"/>
</dbReference>
<feature type="region of interest" description="Disordered" evidence="10">
    <location>
        <begin position="291"/>
        <end position="379"/>
    </location>
</feature>
<keyword evidence="7 9" id="KW-0694">RNA-binding</keyword>
<proteinExistence type="inferred from homology"/>
<organism evidence="13">
    <name type="scientific">Chlorella variabilis</name>
    <name type="common">Green alga</name>
    <dbReference type="NCBI Taxonomy" id="554065"/>
    <lineage>
        <taxon>Eukaryota</taxon>
        <taxon>Viridiplantae</taxon>
        <taxon>Chlorophyta</taxon>
        <taxon>core chlorophytes</taxon>
        <taxon>Trebouxiophyceae</taxon>
        <taxon>Chlorellales</taxon>
        <taxon>Chlorellaceae</taxon>
        <taxon>Chlorella clade</taxon>
        <taxon>Chlorella</taxon>
    </lineage>
</organism>
<dbReference type="GO" id="GO:0003723">
    <property type="term" value="F:RNA binding"/>
    <property type="evidence" value="ECO:0007669"/>
    <property type="project" value="UniProtKB-UniRule"/>
</dbReference>
<dbReference type="Gene3D" id="3.40.50.150">
    <property type="entry name" value="Vaccinia Virus protein VP39"/>
    <property type="match status" value="2"/>
</dbReference>
<keyword evidence="8" id="KW-0539">Nucleus</keyword>
<dbReference type="OrthoDB" id="427002at2759"/>
<dbReference type="RefSeq" id="XP_005850426.1">
    <property type="nucleotide sequence ID" value="XM_005850364.1"/>
</dbReference>
<feature type="domain" description="SAM-dependent MTase RsmB/NOP-type" evidence="11">
    <location>
        <begin position="17"/>
        <end position="285"/>
    </location>
</feature>
<feature type="non-terminal residue" evidence="12">
    <location>
        <position position="399"/>
    </location>
</feature>
<feature type="binding site" evidence="9">
    <location>
        <position position="179"/>
    </location>
    <ligand>
        <name>S-adenosyl-L-methionine</name>
        <dbReference type="ChEBI" id="CHEBI:59789"/>
    </ligand>
</feature>
<dbReference type="InterPro" id="IPR029063">
    <property type="entry name" value="SAM-dependent_MTases_sf"/>
</dbReference>
<keyword evidence="3" id="KW-0690">Ribosome biogenesis</keyword>
<dbReference type="Gene3D" id="3.30.70.1170">
    <property type="entry name" value="Sun protein, domain 3"/>
    <property type="match status" value="1"/>
</dbReference>
<dbReference type="EMBL" id="GL433838">
    <property type="protein sequence ID" value="EFN58324.1"/>
    <property type="molecule type" value="Genomic_DNA"/>
</dbReference>
<dbReference type="GO" id="GO:0005730">
    <property type="term" value="C:nucleolus"/>
    <property type="evidence" value="ECO:0007669"/>
    <property type="project" value="UniProtKB-SubCell"/>
</dbReference>
<dbReference type="KEGG" id="cvr:CHLNCDRAFT_30164"/>
<dbReference type="InterPro" id="IPR018314">
    <property type="entry name" value="RsmB/NOL1/NOP2-like_CS"/>
</dbReference>
<dbReference type="GO" id="GO:0070475">
    <property type="term" value="P:rRNA base methylation"/>
    <property type="evidence" value="ECO:0007669"/>
    <property type="project" value="TreeGrafter"/>
</dbReference>
<feature type="compositionally biased region" description="Low complexity" evidence="10">
    <location>
        <begin position="342"/>
        <end position="373"/>
    </location>
</feature>
<gene>
    <name evidence="12" type="ORF">CHLNCDRAFT_30164</name>
</gene>
<dbReference type="STRING" id="554065.E1Z8C8"/>
<dbReference type="NCBIfam" id="TIGR00446">
    <property type="entry name" value="nop2p"/>
    <property type="match status" value="1"/>
</dbReference>
<comment type="subcellular location">
    <subcellularLocation>
        <location evidence="1">Nucleus</location>
        <location evidence="1">Nucleolus</location>
    </subcellularLocation>
</comment>
<dbReference type="PANTHER" id="PTHR22807">
    <property type="entry name" value="NOP2 YEAST -RELATED NOL1/NOP2/FMU SUN DOMAIN-CONTAINING"/>
    <property type="match status" value="1"/>
</dbReference>
<feature type="binding site" evidence="9">
    <location>
        <position position="160"/>
    </location>
    <ligand>
        <name>S-adenosyl-L-methionine</name>
        <dbReference type="ChEBI" id="CHEBI:59789"/>
    </ligand>
</feature>
<evidence type="ECO:0000256" key="5">
    <source>
        <dbReference type="ARBA" id="ARBA00022679"/>
    </source>
</evidence>
<evidence type="ECO:0000256" key="4">
    <source>
        <dbReference type="ARBA" id="ARBA00022603"/>
    </source>
</evidence>
<feature type="binding site" evidence="9">
    <location>
        <position position="133"/>
    </location>
    <ligand>
        <name>S-adenosyl-L-methionine</name>
        <dbReference type="ChEBI" id="CHEBI:59789"/>
    </ligand>
</feature>
<dbReference type="PRINTS" id="PR02008">
    <property type="entry name" value="RCMTFAMILY"/>
</dbReference>
<dbReference type="InterPro" id="IPR049560">
    <property type="entry name" value="MeTrfase_RsmB-F_NOP2_cat"/>
</dbReference>
<feature type="binding site" evidence="9">
    <location>
        <begin position="109"/>
        <end position="115"/>
    </location>
    <ligand>
        <name>S-adenosyl-L-methionine</name>
        <dbReference type="ChEBI" id="CHEBI:59789"/>
    </ligand>
</feature>
<keyword evidence="13" id="KW-1185">Reference proteome</keyword>
<evidence type="ECO:0000259" key="11">
    <source>
        <dbReference type="PROSITE" id="PS51686"/>
    </source>
</evidence>
<feature type="compositionally biased region" description="Acidic residues" evidence="10">
    <location>
        <begin position="294"/>
        <end position="307"/>
    </location>
</feature>
<dbReference type="SUPFAM" id="SSF53335">
    <property type="entry name" value="S-adenosyl-L-methionine-dependent methyltransferases"/>
    <property type="match status" value="1"/>
</dbReference>
<dbReference type="FunFam" id="3.30.70.1170:FF:000009">
    <property type="entry name" value="Nucleolar protein-like"/>
    <property type="match status" value="1"/>
</dbReference>
<dbReference type="GO" id="GO:0000470">
    <property type="term" value="P:maturation of LSU-rRNA"/>
    <property type="evidence" value="ECO:0007669"/>
    <property type="project" value="TreeGrafter"/>
</dbReference>
<dbReference type="GO" id="GO:0009383">
    <property type="term" value="F:rRNA (cytosine-C5-)-methyltransferase activity"/>
    <property type="evidence" value="ECO:0007669"/>
    <property type="project" value="TreeGrafter"/>
</dbReference>
<evidence type="ECO:0000256" key="3">
    <source>
        <dbReference type="ARBA" id="ARBA00022517"/>
    </source>
</evidence>
<dbReference type="PROSITE" id="PS01153">
    <property type="entry name" value="NOL1_NOP2_SUN"/>
    <property type="match status" value="1"/>
</dbReference>
<comment type="similarity">
    <text evidence="2 9">Belongs to the class I-like SAM-binding methyltransferase superfamily. RsmB/NOP family.</text>
</comment>
<evidence type="ECO:0000313" key="13">
    <source>
        <dbReference type="Proteomes" id="UP000008141"/>
    </source>
</evidence>
<evidence type="ECO:0000256" key="1">
    <source>
        <dbReference type="ARBA" id="ARBA00004604"/>
    </source>
</evidence>
<keyword evidence="6 9" id="KW-0949">S-adenosyl-L-methionine</keyword>
<evidence type="ECO:0000313" key="12">
    <source>
        <dbReference type="EMBL" id="EFN58324.1"/>
    </source>
</evidence>
<dbReference type="InterPro" id="IPR023273">
    <property type="entry name" value="RCMT_NOP2"/>
</dbReference>